<dbReference type="Pfam" id="PF07790">
    <property type="entry name" value="Pilin_N"/>
    <property type="match status" value="1"/>
</dbReference>
<evidence type="ECO:0000256" key="1">
    <source>
        <dbReference type="SAM" id="Phobius"/>
    </source>
</evidence>
<keyword evidence="1" id="KW-0472">Membrane</keyword>
<dbReference type="InterPro" id="IPR012859">
    <property type="entry name" value="Pilin_N_archaeal"/>
</dbReference>
<proteinExistence type="predicted"/>
<protein>
    <submittedName>
        <fullName evidence="3">Type IV pilin N-terminal domain-containing protein</fullName>
    </submittedName>
</protein>
<dbReference type="EMBL" id="RKLQ01000002">
    <property type="protein sequence ID" value="MBX0304456.1"/>
    <property type="molecule type" value="Genomic_DNA"/>
</dbReference>
<gene>
    <name evidence="3" type="ORF">EGD98_12320</name>
</gene>
<name>A0A8J7YJH4_9EURY</name>
<evidence type="ECO:0000313" key="3">
    <source>
        <dbReference type="EMBL" id="MBX0304456.1"/>
    </source>
</evidence>
<feature type="domain" description="Archaeal Type IV pilin N-terminal" evidence="2">
    <location>
        <begin position="13"/>
        <end position="93"/>
    </location>
</feature>
<organism evidence="3 4">
    <name type="scientific">Haloarcula salinisoli</name>
    <dbReference type="NCBI Taxonomy" id="2487746"/>
    <lineage>
        <taxon>Archaea</taxon>
        <taxon>Methanobacteriati</taxon>
        <taxon>Methanobacteriota</taxon>
        <taxon>Stenosarchaea group</taxon>
        <taxon>Halobacteria</taxon>
        <taxon>Halobacteriales</taxon>
        <taxon>Haloarculaceae</taxon>
        <taxon>Haloarcula</taxon>
    </lineage>
</organism>
<dbReference type="Proteomes" id="UP000783863">
    <property type="component" value="Unassembled WGS sequence"/>
</dbReference>
<dbReference type="AlphaFoldDB" id="A0A8J7YJH4"/>
<evidence type="ECO:0000313" key="4">
    <source>
        <dbReference type="Proteomes" id="UP000783863"/>
    </source>
</evidence>
<dbReference type="RefSeq" id="WP_220588673.1">
    <property type="nucleotide sequence ID" value="NZ_RKLQ01000002.1"/>
</dbReference>
<evidence type="ECO:0000259" key="2">
    <source>
        <dbReference type="Pfam" id="PF07790"/>
    </source>
</evidence>
<sequence length="142" mass="14928">MGFREQWAELGTGVKVIIGLVLLVGLIPLLVILAAIVASFVLGFGSGGEAAAAPQASWGYEYNETNESSGKLTIIHEGGDSIEVSKLTVEVGSDTVDWDADSERISVGDSTTVEAGPDEVVRVVWRSGGEETIIGEWDGQGY</sequence>
<comment type="caution">
    <text evidence="3">The sequence shown here is derived from an EMBL/GenBank/DDBJ whole genome shotgun (WGS) entry which is preliminary data.</text>
</comment>
<accession>A0A8J7YJH4</accession>
<keyword evidence="1" id="KW-0812">Transmembrane</keyword>
<feature type="transmembrane region" description="Helical" evidence="1">
    <location>
        <begin position="16"/>
        <end position="42"/>
    </location>
</feature>
<keyword evidence="1" id="KW-1133">Transmembrane helix</keyword>
<reference evidence="3" key="1">
    <citation type="submission" date="2021-06" db="EMBL/GenBank/DDBJ databases">
        <title>Halomicroarcula sp. F24A a new haloarchaeum isolated from saline soil.</title>
        <authorList>
            <person name="Duran-Viseras A."/>
            <person name="Sanchez-Porro C."/>
            <person name="Ventosa A."/>
        </authorList>
    </citation>
    <scope>NUCLEOTIDE SEQUENCE</scope>
    <source>
        <strain evidence="3">F24A</strain>
    </source>
</reference>
<keyword evidence="4" id="KW-1185">Reference proteome</keyword>